<dbReference type="EMBL" id="VRMN01000001">
    <property type="protein sequence ID" value="KAA8499013.1"/>
    <property type="molecule type" value="Genomic_DNA"/>
</dbReference>
<evidence type="ECO:0000313" key="2">
    <source>
        <dbReference type="Proteomes" id="UP000324585"/>
    </source>
</evidence>
<dbReference type="Proteomes" id="UP000324585">
    <property type="component" value="Unassembled WGS sequence"/>
</dbReference>
<name>A0A5J4Z858_PORPP</name>
<comment type="caution">
    <text evidence="1">The sequence shown here is derived from an EMBL/GenBank/DDBJ whole genome shotgun (WGS) entry which is preliminary data.</text>
</comment>
<evidence type="ECO:0000313" key="1">
    <source>
        <dbReference type="EMBL" id="KAA8499013.1"/>
    </source>
</evidence>
<gene>
    <name evidence="1" type="ORF">FVE85_6598</name>
</gene>
<reference evidence="2" key="1">
    <citation type="journal article" date="2019" name="Nat. Commun.">
        <title>Expansion of phycobilisome linker gene families in mesophilic red algae.</title>
        <authorList>
            <person name="Lee J."/>
            <person name="Kim D."/>
            <person name="Bhattacharya D."/>
            <person name="Yoon H.S."/>
        </authorList>
    </citation>
    <scope>NUCLEOTIDE SEQUENCE [LARGE SCALE GENOMIC DNA]</scope>
    <source>
        <strain evidence="2">CCMP 1328</strain>
    </source>
</reference>
<accession>A0A5J4Z858</accession>
<dbReference type="AlphaFoldDB" id="A0A5J4Z858"/>
<protein>
    <submittedName>
        <fullName evidence="1">Uncharacterized protein</fullName>
    </submittedName>
</protein>
<organism evidence="1 2">
    <name type="scientific">Porphyridium purpureum</name>
    <name type="common">Red alga</name>
    <name type="synonym">Porphyridium cruentum</name>
    <dbReference type="NCBI Taxonomy" id="35688"/>
    <lineage>
        <taxon>Eukaryota</taxon>
        <taxon>Rhodophyta</taxon>
        <taxon>Bangiophyceae</taxon>
        <taxon>Porphyridiales</taxon>
        <taxon>Porphyridiaceae</taxon>
        <taxon>Porphyridium</taxon>
    </lineage>
</organism>
<sequence length="355" mass="39406">MSAHLRDRSNIDTWLDCGDASYTLGHAGMDITTLTVSDGFYLSSKHWMLVSKTHQAALRFGKEQRRRERADLVEVVPGTMQAIMSMNMQPGPHFLSTPAEELADGTQTPDFESGFLTVPALKGTLQGINSIHADHVNAAEEDDYALETFEEFQVTDPSPDDSPLSFEHLANDARREPCSVDGGTLFSRLPRTWDQTGFEQQRNTFGTARTFRKTSGRLADIDALHGHCPTRVPVSWCEEPEPVVLDHAEAEEEDMAFGQQTQTDSVPERNTLEHCSGGAKLRSPEEFAYELVQPHHTASHPVVTKKALTEPVTSDDLELKKAESNRKKLGEKVKDILAHSTLSPRGRKMRASLLA</sequence>
<keyword evidence="2" id="KW-1185">Reference proteome</keyword>
<proteinExistence type="predicted"/>